<feature type="compositionally biased region" description="Polar residues" evidence="1">
    <location>
        <begin position="76"/>
        <end position="100"/>
    </location>
</feature>
<gene>
    <name evidence="3" type="ORF">RG298_000987</name>
</gene>
<dbReference type="EMBL" id="ABMABF030000003">
    <property type="protein sequence ID" value="EMJ5133306.1"/>
    <property type="molecule type" value="Genomic_DNA"/>
</dbReference>
<organism evidence="3">
    <name type="scientific">Providencia stuartii</name>
    <dbReference type="NCBI Taxonomy" id="588"/>
    <lineage>
        <taxon>Bacteria</taxon>
        <taxon>Pseudomonadati</taxon>
        <taxon>Pseudomonadota</taxon>
        <taxon>Gammaproteobacteria</taxon>
        <taxon>Enterobacterales</taxon>
        <taxon>Morganellaceae</taxon>
        <taxon>Providencia</taxon>
    </lineage>
</organism>
<dbReference type="AlphaFoldDB" id="A0AAI9DAB1"/>
<keyword evidence="2" id="KW-0732">Signal</keyword>
<reference evidence="3" key="1">
    <citation type="submission" date="2024-02" db="EMBL/GenBank/DDBJ databases">
        <authorList>
            <consortium name="Clinical and Environmental Microbiology Branch: Whole genome sequencing antimicrobial resistance pathogens in the healthcare setting"/>
        </authorList>
    </citation>
    <scope>NUCLEOTIDE SEQUENCE</scope>
    <source>
        <strain evidence="3">2021GO-0154</strain>
    </source>
</reference>
<feature type="chain" id="PRO_5042511812" description="Chromosome segregation protein SMC" evidence="2">
    <location>
        <begin position="23"/>
        <end position="649"/>
    </location>
</feature>
<accession>A0AAI9DAB1</accession>
<comment type="caution">
    <text evidence="3">The sequence shown here is derived from an EMBL/GenBank/DDBJ whole genome shotgun (WGS) entry which is preliminary data.</text>
</comment>
<sequence length="649" mass="72968">MRINLRLCVSLAIFSAAFSQFAKSDSFNNVIDDFDIYLQLEQEGQVPQKPLNTQGQGYDSFLSLPLAPEPKEKSKSAVSKKNTGQAKGSVRTPSNTQRVVNKQVQPKVTTPNTTTPKEVAMVSLSECPMPENTVAQQTGSARQSLLLSSYPYLFDSKQWHPQYLSRDFAKYQIVLDPLGLYSSRFSASSLADNDAYLQQLADLLAQQQATHLFKFGAAQGAGQLIAYHQLLTDRQLVEKLIAHNKTVAELSHAIAEKQFEIERINSELTENKNQIAFLQEQLKATDDKETIVLLTDELSLAKNTITEKQNNLDLLTLQNEQAQRVIKQLELKLGESVKAQAVAESQLAEKDKQLEQAKLEFENTQKQVEQLTAQITQLEADAKEQAERLNKNSDEQVKLVTASLNKQQELLKQKEVALQLAEKQKNDLQAELIKQQDASKTFENDLKTAQQQLQTQKIDQEALVKQYEGSQRAQQQLQEKLTQSELNYTEAQAQLKQATADVAQLQNEIEKQKQLMTQASDEQVKSLTAELNQQVALLKQQQDVAQKMAAESQSARDELIKQQEAAKQLEEKLKIAQQQLQTQKAEQETLTKQYGDSQQAQQQLQAKLAENENAFSAAQAQLKQANSDVAQLQKEIEKQKLLMTQASDQ</sequence>
<feature type="signal peptide" evidence="2">
    <location>
        <begin position="1"/>
        <end position="22"/>
    </location>
</feature>
<feature type="region of interest" description="Disordered" evidence="1">
    <location>
        <begin position="585"/>
        <end position="605"/>
    </location>
</feature>
<name>A0AAI9DAB1_PROST</name>
<evidence type="ECO:0000313" key="3">
    <source>
        <dbReference type="EMBL" id="EMJ5133306.1"/>
    </source>
</evidence>
<proteinExistence type="predicted"/>
<evidence type="ECO:0000256" key="1">
    <source>
        <dbReference type="SAM" id="MobiDB-lite"/>
    </source>
</evidence>
<evidence type="ECO:0000256" key="2">
    <source>
        <dbReference type="SAM" id="SignalP"/>
    </source>
</evidence>
<evidence type="ECO:0008006" key="4">
    <source>
        <dbReference type="Google" id="ProtNLM"/>
    </source>
</evidence>
<feature type="region of interest" description="Disordered" evidence="1">
    <location>
        <begin position="48"/>
        <end position="100"/>
    </location>
</feature>
<protein>
    <recommendedName>
        <fullName evidence="4">Chromosome segregation protein SMC</fullName>
    </recommendedName>
</protein>
<feature type="non-terminal residue" evidence="3">
    <location>
        <position position="649"/>
    </location>
</feature>